<proteinExistence type="inferred from homology"/>
<keyword evidence="4" id="KW-0732">Signal</keyword>
<feature type="compositionally biased region" description="Low complexity" evidence="5">
    <location>
        <begin position="14"/>
        <end position="28"/>
    </location>
</feature>
<evidence type="ECO:0000256" key="5">
    <source>
        <dbReference type="SAM" id="MobiDB-lite"/>
    </source>
</evidence>
<dbReference type="CDD" id="cd08494">
    <property type="entry name" value="PBP2_NikA_DppA_OppA_like_6"/>
    <property type="match status" value="1"/>
</dbReference>
<comment type="subcellular location">
    <subcellularLocation>
        <location evidence="1">Cell envelope</location>
    </subcellularLocation>
</comment>
<dbReference type="GO" id="GO:1904680">
    <property type="term" value="F:peptide transmembrane transporter activity"/>
    <property type="evidence" value="ECO:0007669"/>
    <property type="project" value="TreeGrafter"/>
</dbReference>
<keyword evidence="3" id="KW-0813">Transport</keyword>
<evidence type="ECO:0000256" key="1">
    <source>
        <dbReference type="ARBA" id="ARBA00004196"/>
    </source>
</evidence>
<comment type="similarity">
    <text evidence="2">Belongs to the bacterial solute-binding protein 5 family.</text>
</comment>
<dbReference type="InterPro" id="IPR030678">
    <property type="entry name" value="Peptide/Ni-bd"/>
</dbReference>
<dbReference type="GO" id="GO:0030313">
    <property type="term" value="C:cell envelope"/>
    <property type="evidence" value="ECO:0007669"/>
    <property type="project" value="UniProtKB-SubCell"/>
</dbReference>
<dbReference type="PIRSF" id="PIRSF002741">
    <property type="entry name" value="MppA"/>
    <property type="match status" value="1"/>
</dbReference>
<gene>
    <name evidence="8" type="ORF">DDE84_06945</name>
</gene>
<dbReference type="EMBL" id="QDAG01000006">
    <property type="protein sequence ID" value="KAE8128107.1"/>
    <property type="molecule type" value="Genomic_DNA"/>
</dbReference>
<feature type="region of interest" description="Disordered" evidence="5">
    <location>
        <begin position="1"/>
        <end position="32"/>
    </location>
</feature>
<dbReference type="SUPFAM" id="SSF53850">
    <property type="entry name" value="Periplasmic binding protein-like II"/>
    <property type="match status" value="1"/>
</dbReference>
<keyword evidence="6" id="KW-0472">Membrane</keyword>
<keyword evidence="6" id="KW-1133">Transmembrane helix</keyword>
<keyword evidence="9" id="KW-1185">Reference proteome</keyword>
<dbReference type="RefSeq" id="WP_152581014.1">
    <property type="nucleotide sequence ID" value="NZ_JALCCS010000014.1"/>
</dbReference>
<evidence type="ECO:0000256" key="2">
    <source>
        <dbReference type="ARBA" id="ARBA00005695"/>
    </source>
</evidence>
<reference evidence="8 9" key="1">
    <citation type="submission" date="2018-04" db="EMBL/GenBank/DDBJ databases">
        <authorList>
            <person name="Eckel V.P."/>
            <person name="Vogel R.F."/>
        </authorList>
    </citation>
    <scope>NUCLEOTIDE SEQUENCE [LARGE SCALE GENOMIC DNA]</scope>
    <source>
        <strain evidence="9">TMW 2.1764</strain>
    </source>
</reference>
<feature type="transmembrane region" description="Helical" evidence="6">
    <location>
        <begin position="63"/>
        <end position="83"/>
    </location>
</feature>
<dbReference type="AlphaFoldDB" id="A0A5N6S0P3"/>
<dbReference type="PANTHER" id="PTHR30290:SF10">
    <property type="entry name" value="PERIPLASMIC OLIGOPEPTIDE-BINDING PROTEIN-RELATED"/>
    <property type="match status" value="1"/>
</dbReference>
<dbReference type="Proteomes" id="UP000325415">
    <property type="component" value="Unassembled WGS sequence"/>
</dbReference>
<dbReference type="GO" id="GO:0015833">
    <property type="term" value="P:peptide transport"/>
    <property type="evidence" value="ECO:0007669"/>
    <property type="project" value="TreeGrafter"/>
</dbReference>
<evidence type="ECO:0000256" key="4">
    <source>
        <dbReference type="ARBA" id="ARBA00022729"/>
    </source>
</evidence>
<keyword evidence="6" id="KW-0812">Transmembrane</keyword>
<evidence type="ECO:0000256" key="3">
    <source>
        <dbReference type="ARBA" id="ARBA00022448"/>
    </source>
</evidence>
<name>A0A5N6S0P3_9BIFI</name>
<dbReference type="Pfam" id="PF00496">
    <property type="entry name" value="SBP_bac_5"/>
    <property type="match status" value="1"/>
</dbReference>
<dbReference type="PANTHER" id="PTHR30290">
    <property type="entry name" value="PERIPLASMIC BINDING COMPONENT OF ABC TRANSPORTER"/>
    <property type="match status" value="1"/>
</dbReference>
<dbReference type="InterPro" id="IPR000914">
    <property type="entry name" value="SBP_5_dom"/>
</dbReference>
<evidence type="ECO:0000313" key="8">
    <source>
        <dbReference type="EMBL" id="KAE8128107.1"/>
    </source>
</evidence>
<dbReference type="Gene3D" id="3.10.105.10">
    <property type="entry name" value="Dipeptide-binding Protein, Domain 3"/>
    <property type="match status" value="1"/>
</dbReference>
<organism evidence="8 9">
    <name type="scientific">Bifidobacterium tibiigranuli</name>
    <dbReference type="NCBI Taxonomy" id="2172043"/>
    <lineage>
        <taxon>Bacteria</taxon>
        <taxon>Bacillati</taxon>
        <taxon>Actinomycetota</taxon>
        <taxon>Actinomycetes</taxon>
        <taxon>Bifidobacteriales</taxon>
        <taxon>Bifidobacteriaceae</taxon>
        <taxon>Bifidobacterium</taxon>
    </lineage>
</organism>
<dbReference type="Gene3D" id="3.40.190.10">
    <property type="entry name" value="Periplasmic binding protein-like II"/>
    <property type="match status" value="1"/>
</dbReference>
<sequence>MTEQNGAYGDADATKANANNTTSTANEAGIGVGGINATNAGTDAELNASIKPRKPEHSQRRPWVWIAIAVVAVVAIVAAILAFNNRPGTTAPAASAKDTVTIGLKLAPTNLDIRNQSGSALDQILIGNVYEGLVARDAKNQVVPALAKSWDVSQDGKTYTFHLNTGMSFSNGDKLDAGDVAWSINELVAKQYHDSESLRNFQSVRAVDAKTVEITLSAPYSSLLWTLTGRPGLVFDKNAQYDAKTTAVGSGPYTVQRFVANNSIALKANPKYWGPNKAKTANVLVRYFADDNAAVNALKSGDVQVLAPISDNLAAPFRKDMGKYTVQAGDGTDKFVLAFNSKGAKTSDKRVRQAIRYAIDHQAIIASRGGADKPLGGPIPSLDPGYGDLTGLYPHDVAKAKSLLAQAGYSPSKPLQLSLTYANVYGTELGDQLRSQLKAVGIDLKVNVVEFSTWLQDVYTNKNYDLSLVDHNESHDFYQWATPDYYYNYDSKDVQALYAKSLAATSDKERDGYLAQAARQVSQDAPADWLFNYRVTTAWAKGVEGFPVNLNQTLLPLAGVVYRS</sequence>
<dbReference type="InterPro" id="IPR039424">
    <property type="entry name" value="SBP_5"/>
</dbReference>
<evidence type="ECO:0000259" key="7">
    <source>
        <dbReference type="Pfam" id="PF00496"/>
    </source>
</evidence>
<evidence type="ECO:0000256" key="6">
    <source>
        <dbReference type="SAM" id="Phobius"/>
    </source>
</evidence>
<protein>
    <submittedName>
        <fullName evidence="8">ABC transporter substrate-binding protein</fullName>
    </submittedName>
</protein>
<dbReference type="GeneID" id="78127419"/>
<feature type="domain" description="Solute-binding protein family 5" evidence="7">
    <location>
        <begin position="141"/>
        <end position="474"/>
    </location>
</feature>
<dbReference type="OrthoDB" id="9796817at2"/>
<dbReference type="GO" id="GO:0042597">
    <property type="term" value="C:periplasmic space"/>
    <property type="evidence" value="ECO:0007669"/>
    <property type="project" value="UniProtKB-ARBA"/>
</dbReference>
<evidence type="ECO:0000313" key="9">
    <source>
        <dbReference type="Proteomes" id="UP000325415"/>
    </source>
</evidence>
<comment type="caution">
    <text evidence="8">The sequence shown here is derived from an EMBL/GenBank/DDBJ whole genome shotgun (WGS) entry which is preliminary data.</text>
</comment>
<dbReference type="GO" id="GO:0043190">
    <property type="term" value="C:ATP-binding cassette (ABC) transporter complex"/>
    <property type="evidence" value="ECO:0007669"/>
    <property type="project" value="InterPro"/>
</dbReference>
<accession>A0A5N6S0P3</accession>